<accession>A0A2H3CTI4</accession>
<organism evidence="1 2">
    <name type="scientific">Armillaria solidipes</name>
    <dbReference type="NCBI Taxonomy" id="1076256"/>
    <lineage>
        <taxon>Eukaryota</taxon>
        <taxon>Fungi</taxon>
        <taxon>Dikarya</taxon>
        <taxon>Basidiomycota</taxon>
        <taxon>Agaricomycotina</taxon>
        <taxon>Agaricomycetes</taxon>
        <taxon>Agaricomycetidae</taxon>
        <taxon>Agaricales</taxon>
        <taxon>Marasmiineae</taxon>
        <taxon>Physalacriaceae</taxon>
        <taxon>Armillaria</taxon>
    </lineage>
</organism>
<protein>
    <submittedName>
        <fullName evidence="1">Uncharacterized protein</fullName>
    </submittedName>
</protein>
<reference evidence="2" key="1">
    <citation type="journal article" date="2017" name="Nat. Ecol. Evol.">
        <title>Genome expansion and lineage-specific genetic innovations in the forest pathogenic fungi Armillaria.</title>
        <authorList>
            <person name="Sipos G."/>
            <person name="Prasanna A.N."/>
            <person name="Walter M.C."/>
            <person name="O'Connor E."/>
            <person name="Balint B."/>
            <person name="Krizsan K."/>
            <person name="Kiss B."/>
            <person name="Hess J."/>
            <person name="Varga T."/>
            <person name="Slot J."/>
            <person name="Riley R."/>
            <person name="Boka B."/>
            <person name="Rigling D."/>
            <person name="Barry K."/>
            <person name="Lee J."/>
            <person name="Mihaltcheva S."/>
            <person name="LaButti K."/>
            <person name="Lipzen A."/>
            <person name="Waldron R."/>
            <person name="Moloney N.M."/>
            <person name="Sperisen C."/>
            <person name="Kredics L."/>
            <person name="Vagvoelgyi C."/>
            <person name="Patrignani A."/>
            <person name="Fitzpatrick D."/>
            <person name="Nagy I."/>
            <person name="Doyle S."/>
            <person name="Anderson J.B."/>
            <person name="Grigoriev I.V."/>
            <person name="Gueldener U."/>
            <person name="Muensterkoetter M."/>
            <person name="Nagy L.G."/>
        </authorList>
    </citation>
    <scope>NUCLEOTIDE SEQUENCE [LARGE SCALE GENOMIC DNA]</scope>
    <source>
        <strain evidence="2">28-4</strain>
    </source>
</reference>
<evidence type="ECO:0000313" key="1">
    <source>
        <dbReference type="EMBL" id="PBK78616.1"/>
    </source>
</evidence>
<sequence length="313" mass="35060">MWSSRYSILSEDCDPNKTRRPSSISKPLSVISRARKAPPTFRPGQICVVTESVFTPLSKALTIAHGALAAREGCALTFRGGKLAAVSSGEECPCIIMDPPRDYKLPKGARSGGHYICLMATFASSHSDYGRFGSLLRRFVVPVEPNEQILPDSDMFALRTTPAWRNPKQWAIAFIIYTERPVKLFRARSDGQGRRLSNTEYDRLVQHCSNQRRLWQCDTLENLNLKQEMYEKLVNWQPDEDLDADPDAADVVSTYSFQSTTSLLSVGSGKSFYRQGSCRGSVPAMPPILEHPNFTPNDFPPLPSRVCEKYPAY</sequence>
<dbReference type="Proteomes" id="UP000218334">
    <property type="component" value="Unassembled WGS sequence"/>
</dbReference>
<dbReference type="AlphaFoldDB" id="A0A2H3CTI4"/>
<evidence type="ECO:0000313" key="2">
    <source>
        <dbReference type="Proteomes" id="UP000218334"/>
    </source>
</evidence>
<name>A0A2H3CTI4_9AGAR</name>
<gene>
    <name evidence="1" type="ORF">ARMSODRAFT_998639</name>
</gene>
<keyword evidence="2" id="KW-1185">Reference proteome</keyword>
<dbReference type="EMBL" id="KZ293415">
    <property type="protein sequence ID" value="PBK78616.1"/>
    <property type="molecule type" value="Genomic_DNA"/>
</dbReference>
<proteinExistence type="predicted"/>